<dbReference type="Pfam" id="PF00566">
    <property type="entry name" value="RabGAP-TBC"/>
    <property type="match status" value="1"/>
</dbReference>
<dbReference type="GeneID" id="20231313"/>
<sequence>PTLKQLVRGGIPDQYRKQIWRQLVYSRVQDIITEKGPHYYRNLCNMLPDSPVTRYRKQISLDLMRTMPSNVKFATSGSRGIMDLQDVLLAFCIHSPDIGYCQGMNFIVGMALLFMDAHDAFWTLVAVTERYFTSNYFDHNLVGAQADQQVLKDIVAEKLSTTSKHLDAIDIEISTVTLNWFLAIYFDAVPFMVSNTLLRIWDCFLMEGPKVLFRFCLAILKMNEREILMKNDTISVMRHLKSCAKITYDIEGLIKIAFEDLRPFPHRQAIKSKQAFYLTSLKEKYKRRELQKMAFAEREQMVSLNAQLKMGSIIFIYDFYE</sequence>
<dbReference type="Proteomes" id="UP000030746">
    <property type="component" value="Unassembled WGS sequence"/>
</dbReference>
<dbReference type="FunFam" id="1.10.8.270:FF:000026">
    <property type="entry name" value="TBC (Tre-2/Bub2/Cdc16) domain family"/>
    <property type="match status" value="1"/>
</dbReference>
<dbReference type="OMA" id="ITRAYDS"/>
<name>V4C3B5_LOTGI</name>
<dbReference type="InterPro" id="IPR050302">
    <property type="entry name" value="Rab_GAP_TBC_domain"/>
</dbReference>
<dbReference type="CTD" id="20231313"/>
<feature type="non-terminal residue" evidence="2">
    <location>
        <position position="1"/>
    </location>
</feature>
<gene>
    <name evidence="2" type="ORF">LOTGIDRAFT_116180</name>
</gene>
<dbReference type="SMART" id="SM00164">
    <property type="entry name" value="TBC"/>
    <property type="match status" value="1"/>
</dbReference>
<dbReference type="Gene3D" id="1.10.472.80">
    <property type="entry name" value="Ypt/Rab-GAP domain of gyp1p, domain 3"/>
    <property type="match status" value="1"/>
</dbReference>
<dbReference type="InterPro" id="IPR035969">
    <property type="entry name" value="Rab-GAP_TBC_sf"/>
</dbReference>
<protein>
    <recommendedName>
        <fullName evidence="1">Rab-GAP TBC domain-containing protein</fullName>
    </recommendedName>
</protein>
<dbReference type="AlphaFoldDB" id="V4C3B5"/>
<dbReference type="GO" id="GO:0031267">
    <property type="term" value="F:small GTPase binding"/>
    <property type="evidence" value="ECO:0007669"/>
    <property type="project" value="TreeGrafter"/>
</dbReference>
<evidence type="ECO:0000313" key="2">
    <source>
        <dbReference type="EMBL" id="ESO96014.1"/>
    </source>
</evidence>
<organism evidence="2 3">
    <name type="scientific">Lottia gigantea</name>
    <name type="common">Giant owl limpet</name>
    <dbReference type="NCBI Taxonomy" id="225164"/>
    <lineage>
        <taxon>Eukaryota</taxon>
        <taxon>Metazoa</taxon>
        <taxon>Spiralia</taxon>
        <taxon>Lophotrochozoa</taxon>
        <taxon>Mollusca</taxon>
        <taxon>Gastropoda</taxon>
        <taxon>Patellogastropoda</taxon>
        <taxon>Lottioidea</taxon>
        <taxon>Lottiidae</taxon>
        <taxon>Lottia</taxon>
    </lineage>
</organism>
<dbReference type="InterPro" id="IPR000195">
    <property type="entry name" value="Rab-GAP-TBC_dom"/>
</dbReference>
<dbReference type="EMBL" id="KB201549">
    <property type="protein sequence ID" value="ESO96014.1"/>
    <property type="molecule type" value="Genomic_DNA"/>
</dbReference>
<dbReference type="OrthoDB" id="44736at2759"/>
<keyword evidence="3" id="KW-1185">Reference proteome</keyword>
<dbReference type="SUPFAM" id="SSF47923">
    <property type="entry name" value="Ypt/Rab-GAP domain of gyp1p"/>
    <property type="match status" value="2"/>
</dbReference>
<reference evidence="2 3" key="1">
    <citation type="journal article" date="2013" name="Nature">
        <title>Insights into bilaterian evolution from three spiralian genomes.</title>
        <authorList>
            <person name="Simakov O."/>
            <person name="Marletaz F."/>
            <person name="Cho S.J."/>
            <person name="Edsinger-Gonzales E."/>
            <person name="Havlak P."/>
            <person name="Hellsten U."/>
            <person name="Kuo D.H."/>
            <person name="Larsson T."/>
            <person name="Lv J."/>
            <person name="Arendt D."/>
            <person name="Savage R."/>
            <person name="Osoegawa K."/>
            <person name="de Jong P."/>
            <person name="Grimwood J."/>
            <person name="Chapman J.A."/>
            <person name="Shapiro H."/>
            <person name="Aerts A."/>
            <person name="Otillar R.P."/>
            <person name="Terry A.Y."/>
            <person name="Boore J.L."/>
            <person name="Grigoriev I.V."/>
            <person name="Lindberg D.R."/>
            <person name="Seaver E.C."/>
            <person name="Weisblat D.A."/>
            <person name="Putnam N.H."/>
            <person name="Rokhsar D.S."/>
        </authorList>
    </citation>
    <scope>NUCLEOTIDE SEQUENCE [LARGE SCALE GENOMIC DNA]</scope>
</reference>
<evidence type="ECO:0000259" key="1">
    <source>
        <dbReference type="PROSITE" id="PS50086"/>
    </source>
</evidence>
<accession>V4C3B5</accession>
<dbReference type="Gene3D" id="1.10.8.270">
    <property type="entry name" value="putative rabgap domain of human tbc1 domain family member 14 like domains"/>
    <property type="match status" value="1"/>
</dbReference>
<dbReference type="HOGENOM" id="CLU_005350_1_3_1"/>
<dbReference type="RefSeq" id="XP_009053135.1">
    <property type="nucleotide sequence ID" value="XM_009054887.1"/>
</dbReference>
<feature type="domain" description="Rab-GAP TBC" evidence="1">
    <location>
        <begin position="10"/>
        <end position="208"/>
    </location>
</feature>
<proteinExistence type="predicted"/>
<dbReference type="STRING" id="225164.V4C3B5"/>
<dbReference type="PANTHER" id="PTHR47219:SF20">
    <property type="entry name" value="TBC1 DOMAIN FAMILY MEMBER 2B"/>
    <property type="match status" value="1"/>
</dbReference>
<evidence type="ECO:0000313" key="3">
    <source>
        <dbReference type="Proteomes" id="UP000030746"/>
    </source>
</evidence>
<dbReference type="GO" id="GO:0005096">
    <property type="term" value="F:GTPase activator activity"/>
    <property type="evidence" value="ECO:0007669"/>
    <property type="project" value="TreeGrafter"/>
</dbReference>
<dbReference type="KEGG" id="lgi:LOTGIDRAFT_116180"/>
<dbReference type="PROSITE" id="PS50086">
    <property type="entry name" value="TBC_RABGAP"/>
    <property type="match status" value="1"/>
</dbReference>
<dbReference type="PANTHER" id="PTHR47219">
    <property type="entry name" value="RAB GTPASE-ACTIVATING PROTEIN 1-LIKE"/>
    <property type="match status" value="1"/>
</dbReference>